<dbReference type="Proteomes" id="UP000029857">
    <property type="component" value="Unassembled WGS sequence"/>
</dbReference>
<name>A0A4U8U828_9HELI</name>
<sequence>MFICGALASVFIACGGGNDYKEFVADMDIEKRALERVKEMYPNSKIYDPVSFVGVAKGLRYDDDFKPVPNFNYRKYSLYDYKDEKRTSAYPNDYYYIKFIVEKEKDKFVYVGIGCPFTKDKPCISADRITHPNDDILYFGKKNIQEDLVFCTDDEKKKIKERHEQAEKMKKQLGL</sequence>
<dbReference type="EMBL" id="JRPJ02000028">
    <property type="protein sequence ID" value="TLE09557.1"/>
    <property type="molecule type" value="Genomic_DNA"/>
</dbReference>
<comment type="caution">
    <text evidence="1">The sequence shown here is derived from an EMBL/GenBank/DDBJ whole genome shotgun (WGS) entry which is preliminary data.</text>
</comment>
<dbReference type="AlphaFoldDB" id="A0A4U8U828"/>
<accession>A0A4U8U828</accession>
<organism evidence="1 2">
    <name type="scientific">Helicobacter bilis</name>
    <dbReference type="NCBI Taxonomy" id="37372"/>
    <lineage>
        <taxon>Bacteria</taxon>
        <taxon>Pseudomonadati</taxon>
        <taxon>Campylobacterota</taxon>
        <taxon>Epsilonproteobacteria</taxon>
        <taxon>Campylobacterales</taxon>
        <taxon>Helicobacteraceae</taxon>
        <taxon>Helicobacter</taxon>
    </lineage>
</organism>
<evidence type="ECO:0000313" key="1">
    <source>
        <dbReference type="EMBL" id="TLE09557.1"/>
    </source>
</evidence>
<gene>
    <name evidence="1" type="ORF">LS79_007655</name>
</gene>
<protein>
    <submittedName>
        <fullName evidence="1">Uncharacterized protein</fullName>
    </submittedName>
</protein>
<evidence type="ECO:0000313" key="2">
    <source>
        <dbReference type="Proteomes" id="UP000029857"/>
    </source>
</evidence>
<reference evidence="1 2" key="1">
    <citation type="journal article" date="2014" name="Genome Announc.">
        <title>Draft genome sequences of eight enterohepatic helicobacter species isolated from both laboratory and wild rodents.</title>
        <authorList>
            <person name="Sheh A."/>
            <person name="Shen Z."/>
            <person name="Fox J.G."/>
        </authorList>
    </citation>
    <scope>NUCLEOTIDE SEQUENCE [LARGE SCALE GENOMIC DNA]</scope>
    <source>
        <strain evidence="1 2">ATCC 49320</strain>
    </source>
</reference>
<dbReference type="RefSeq" id="WP_104686171.1">
    <property type="nucleotide sequence ID" value="NZ_CAMCCI010000044.1"/>
</dbReference>
<proteinExistence type="predicted"/>